<dbReference type="AlphaFoldDB" id="A1RT31"/>
<dbReference type="EMBL" id="CP000504">
    <property type="protein sequence ID" value="ABL88113.1"/>
    <property type="molecule type" value="Genomic_DNA"/>
</dbReference>
<dbReference type="RefSeq" id="WP_011762688.1">
    <property type="nucleotide sequence ID" value="NC_008701.1"/>
</dbReference>
<accession>A1RT31</accession>
<evidence type="ECO:0000313" key="1">
    <source>
        <dbReference type="EMBL" id="ABL88113.1"/>
    </source>
</evidence>
<dbReference type="STRING" id="384616.Pisl_0937"/>
<organism evidence="1 2">
    <name type="scientific">Pyrobaculum islandicum (strain DSM 4184 / JCM 9189 / GEO3)</name>
    <dbReference type="NCBI Taxonomy" id="384616"/>
    <lineage>
        <taxon>Archaea</taxon>
        <taxon>Thermoproteota</taxon>
        <taxon>Thermoprotei</taxon>
        <taxon>Thermoproteales</taxon>
        <taxon>Thermoproteaceae</taxon>
        <taxon>Pyrobaculum</taxon>
    </lineage>
</organism>
<gene>
    <name evidence="1" type="ordered locus">Pisl_0937</name>
</gene>
<keyword evidence="2" id="KW-1185">Reference proteome</keyword>
<dbReference type="Proteomes" id="UP000002595">
    <property type="component" value="Chromosome"/>
</dbReference>
<name>A1RT31_PYRIL</name>
<dbReference type="GeneID" id="4616363"/>
<reference evidence="1" key="1">
    <citation type="submission" date="2006-12" db="EMBL/GenBank/DDBJ databases">
        <title>Complete sequence of Pyrobaculum islandicum DSM 4184.</title>
        <authorList>
            <person name="Copeland A."/>
            <person name="Lucas S."/>
            <person name="Lapidus A."/>
            <person name="Barry K."/>
            <person name="Detter J.C."/>
            <person name="Glavina del Rio T."/>
            <person name="Dalin E."/>
            <person name="Tice H."/>
            <person name="Pitluck S."/>
            <person name="Meincke L."/>
            <person name="Brettin T."/>
            <person name="Bruce D."/>
            <person name="Han C."/>
            <person name="Tapia R."/>
            <person name="Gilna P."/>
            <person name="Schmutz J."/>
            <person name="Larimer F."/>
            <person name="Land M."/>
            <person name="Hauser L."/>
            <person name="Kyrpides N."/>
            <person name="Mikhailova N."/>
            <person name="Cozen A.E."/>
            <person name="Fitz-Gibbon S.T."/>
            <person name="House C.H."/>
            <person name="Saltikov C."/>
            <person name="Lowe T."/>
            <person name="Richardson P."/>
        </authorList>
    </citation>
    <scope>NUCLEOTIDE SEQUENCE [LARGE SCALE GENOMIC DNA]</scope>
    <source>
        <strain evidence="1">DSM 4184</strain>
    </source>
</reference>
<evidence type="ECO:0000313" key="2">
    <source>
        <dbReference type="Proteomes" id="UP000002595"/>
    </source>
</evidence>
<dbReference type="eggNOG" id="arCOG00687">
    <property type="taxonomic scope" value="Archaea"/>
</dbReference>
<sequence>MSQTCRTLKITIPWRLVEKRPDVLDLVTRMHSAVEEYVKRLLKELTGKEESKLTAEELDALLMPDKRELAHRIIDETFPKCGLGKYFIKQGKMFWRDMAFFRAASLTSS</sequence>
<dbReference type="KEGG" id="pis:Pisl_0937"/>
<dbReference type="HOGENOM" id="CLU_173772_0_0_2"/>
<proteinExistence type="predicted"/>
<protein>
    <submittedName>
        <fullName evidence="1">Uncharacterized protein</fullName>
    </submittedName>
</protein>